<dbReference type="SUPFAM" id="SSF52833">
    <property type="entry name" value="Thioredoxin-like"/>
    <property type="match status" value="1"/>
</dbReference>
<dbReference type="InterPro" id="IPR036249">
    <property type="entry name" value="Thioredoxin-like_sf"/>
</dbReference>
<proteinExistence type="predicted"/>
<protein>
    <submittedName>
        <fullName evidence="1">Thioredoxin-like protein</fullName>
    </submittedName>
</protein>
<organism evidence="1 2">
    <name type="scientific">Myroides indicus</name>
    <dbReference type="NCBI Taxonomy" id="1323422"/>
    <lineage>
        <taxon>Bacteria</taxon>
        <taxon>Pseudomonadati</taxon>
        <taxon>Bacteroidota</taxon>
        <taxon>Flavobacteriia</taxon>
        <taxon>Flavobacteriales</taxon>
        <taxon>Flavobacteriaceae</taxon>
        <taxon>Myroides</taxon>
    </lineage>
</organism>
<dbReference type="OrthoDB" id="6120799at2"/>
<dbReference type="RefSeq" id="WP_133712159.1">
    <property type="nucleotide sequence ID" value="NZ_SOAG01000008.1"/>
</dbReference>
<accession>A0A4R7EYD5</accession>
<dbReference type="AlphaFoldDB" id="A0A4R7EYD5"/>
<dbReference type="Pfam" id="PF14595">
    <property type="entry name" value="Thioredoxin_9"/>
    <property type="match status" value="1"/>
</dbReference>
<dbReference type="EMBL" id="SOAG01000008">
    <property type="protein sequence ID" value="TDS61486.1"/>
    <property type="molecule type" value="Genomic_DNA"/>
</dbReference>
<dbReference type="Gene3D" id="3.40.30.10">
    <property type="entry name" value="Glutaredoxin"/>
    <property type="match status" value="1"/>
</dbReference>
<comment type="caution">
    <text evidence="1">The sequence shown here is derived from an EMBL/GenBank/DDBJ whole genome shotgun (WGS) entry which is preliminary data.</text>
</comment>
<keyword evidence="2" id="KW-1185">Reference proteome</keyword>
<dbReference type="Proteomes" id="UP000295215">
    <property type="component" value="Unassembled WGS sequence"/>
</dbReference>
<evidence type="ECO:0000313" key="2">
    <source>
        <dbReference type="Proteomes" id="UP000295215"/>
    </source>
</evidence>
<evidence type="ECO:0000313" key="1">
    <source>
        <dbReference type="EMBL" id="TDS61486.1"/>
    </source>
</evidence>
<reference evidence="1 2" key="1">
    <citation type="submission" date="2019-03" db="EMBL/GenBank/DDBJ databases">
        <title>Genomic Encyclopedia of Archaeal and Bacterial Type Strains, Phase II (KMG-II): from individual species to whole genera.</title>
        <authorList>
            <person name="Goeker M."/>
        </authorList>
    </citation>
    <scope>NUCLEOTIDE SEQUENCE [LARGE SCALE GENOMIC DNA]</scope>
    <source>
        <strain evidence="1 2">DSM 28213</strain>
    </source>
</reference>
<sequence length="201" mass="23140">MINIDATTLEKSFSYADFRTFVSDALANNPEKLQLDESYMAYAELNETRLKRLDKTLSVEVDTAQVLRHLRKEYIWLVISESWCGDAAQSVPMLNKMAETSGKIDLRIVFRDQNLNLMDQFLTNGGRSIPKLIVVEKDTLQVEGSWGPRPGEAVKLLNEYKEKHGQIDEDGKVELQKWYTQDKGRQVEQEVLNLMKQIDNL</sequence>
<name>A0A4R7EYD5_9FLAO</name>
<gene>
    <name evidence="1" type="ORF">C8P70_10827</name>
</gene>